<accession>A0A1V1PIH5</accession>
<proteinExistence type="inferred from homology"/>
<dbReference type="GO" id="GO:0003723">
    <property type="term" value="F:RNA binding"/>
    <property type="evidence" value="ECO:0007669"/>
    <property type="project" value="UniProtKB-UniRule"/>
</dbReference>
<evidence type="ECO:0000256" key="4">
    <source>
        <dbReference type="ARBA" id="ARBA00012140"/>
    </source>
</evidence>
<dbReference type="SUPFAM" id="SSF53335">
    <property type="entry name" value="S-adenosyl-L-methionine-dependent methyltransferases"/>
    <property type="match status" value="1"/>
</dbReference>
<evidence type="ECO:0000256" key="1">
    <source>
        <dbReference type="ARBA" id="ARBA00002724"/>
    </source>
</evidence>
<dbReference type="Pfam" id="PF01189">
    <property type="entry name" value="Methyltr_RsmB-F"/>
    <property type="match status" value="1"/>
</dbReference>
<keyword evidence="10 14" id="KW-0694">RNA-binding</keyword>
<evidence type="ECO:0000256" key="12">
    <source>
        <dbReference type="ARBA" id="ARBA00031088"/>
    </source>
</evidence>
<dbReference type="InterPro" id="IPR049560">
    <property type="entry name" value="MeTrfase_RsmB-F_NOP2_cat"/>
</dbReference>
<dbReference type="InterPro" id="IPR035926">
    <property type="entry name" value="NusB-like_sf"/>
</dbReference>
<evidence type="ECO:0000256" key="6">
    <source>
        <dbReference type="ARBA" id="ARBA00022552"/>
    </source>
</evidence>
<comment type="caution">
    <text evidence="14">Lacks conserved residue(s) required for the propagation of feature annotation.</text>
</comment>
<dbReference type="Gene3D" id="3.40.50.150">
    <property type="entry name" value="Vaccinia Virus protein VP39"/>
    <property type="match status" value="1"/>
</dbReference>
<name>A0A1V1PIH5_9BACT</name>
<feature type="binding site" evidence="14">
    <location>
        <position position="359"/>
    </location>
    <ligand>
        <name>S-adenosyl-L-methionine</name>
        <dbReference type="ChEBI" id="CHEBI:59789"/>
    </ligand>
</feature>
<evidence type="ECO:0000256" key="14">
    <source>
        <dbReference type="PROSITE-ProRule" id="PRU01023"/>
    </source>
</evidence>
<keyword evidence="6" id="KW-0698">rRNA processing</keyword>
<dbReference type="InterPro" id="IPR023267">
    <property type="entry name" value="RCMT"/>
</dbReference>
<evidence type="ECO:0000256" key="7">
    <source>
        <dbReference type="ARBA" id="ARBA00022603"/>
    </source>
</evidence>
<evidence type="ECO:0000256" key="2">
    <source>
        <dbReference type="ARBA" id="ARBA00004496"/>
    </source>
</evidence>
<evidence type="ECO:0000256" key="11">
    <source>
        <dbReference type="ARBA" id="ARBA00030399"/>
    </source>
</evidence>
<protein>
    <recommendedName>
        <fullName evidence="4">16S rRNA (cytosine(967)-C(5))-methyltransferase</fullName>
        <ecNumber evidence="4">2.1.1.176</ecNumber>
    </recommendedName>
    <alternativeName>
        <fullName evidence="11">16S rRNA m5C967 methyltransferase</fullName>
    </alternativeName>
    <alternativeName>
        <fullName evidence="12">rRNA (cytosine-C(5)-)-methyltransferase RsmB</fullName>
    </alternativeName>
</protein>
<evidence type="ECO:0000256" key="13">
    <source>
        <dbReference type="ARBA" id="ARBA00047283"/>
    </source>
</evidence>
<dbReference type="Gene3D" id="3.30.70.1170">
    <property type="entry name" value="Sun protein, domain 3"/>
    <property type="match status" value="1"/>
</dbReference>
<feature type="binding site" evidence="14">
    <location>
        <position position="316"/>
    </location>
    <ligand>
        <name>S-adenosyl-L-methionine</name>
        <dbReference type="ChEBI" id="CHEBI:59789"/>
    </ligand>
</feature>
<evidence type="ECO:0000256" key="9">
    <source>
        <dbReference type="ARBA" id="ARBA00022691"/>
    </source>
</evidence>
<dbReference type="GO" id="GO:0006355">
    <property type="term" value="P:regulation of DNA-templated transcription"/>
    <property type="evidence" value="ECO:0007669"/>
    <property type="project" value="InterPro"/>
</dbReference>
<evidence type="ECO:0000313" key="17">
    <source>
        <dbReference type="Proteomes" id="UP000189670"/>
    </source>
</evidence>
<comment type="catalytic activity">
    <reaction evidence="13">
        <text>cytidine(967) in 16S rRNA + S-adenosyl-L-methionine = 5-methylcytidine(967) in 16S rRNA + S-adenosyl-L-homocysteine + H(+)</text>
        <dbReference type="Rhea" id="RHEA:42748"/>
        <dbReference type="Rhea" id="RHEA-COMP:10219"/>
        <dbReference type="Rhea" id="RHEA-COMP:10220"/>
        <dbReference type="ChEBI" id="CHEBI:15378"/>
        <dbReference type="ChEBI" id="CHEBI:57856"/>
        <dbReference type="ChEBI" id="CHEBI:59789"/>
        <dbReference type="ChEBI" id="CHEBI:74483"/>
        <dbReference type="ChEBI" id="CHEBI:82748"/>
        <dbReference type="EC" id="2.1.1.176"/>
    </reaction>
</comment>
<evidence type="ECO:0000256" key="8">
    <source>
        <dbReference type="ARBA" id="ARBA00022679"/>
    </source>
</evidence>
<evidence type="ECO:0000256" key="3">
    <source>
        <dbReference type="ARBA" id="ARBA00007494"/>
    </source>
</evidence>
<comment type="function">
    <text evidence="1">Specifically methylates the cytosine at position 967 (m5C967) of 16S rRNA.</text>
</comment>
<dbReference type="InterPro" id="IPR004573">
    <property type="entry name" value="rRNA_ssu_MeTfrase_B"/>
</dbReference>
<dbReference type="InterPro" id="IPR018314">
    <property type="entry name" value="RsmB/NOL1/NOP2-like_CS"/>
</dbReference>
<dbReference type="PROSITE" id="PS01153">
    <property type="entry name" value="NOL1_NOP2_SUN"/>
    <property type="match status" value="1"/>
</dbReference>
<keyword evidence="5" id="KW-0963">Cytoplasm</keyword>
<evidence type="ECO:0000313" key="16">
    <source>
        <dbReference type="EMBL" id="ETR74495.1"/>
    </source>
</evidence>
<comment type="caution">
    <text evidence="16">The sequence shown here is derived from an EMBL/GenBank/DDBJ whole genome shotgun (WGS) entry which is preliminary data.</text>
</comment>
<comment type="similarity">
    <text evidence="3 14">Belongs to the class I-like SAM-binding methyltransferase superfamily. RsmB/NOP family.</text>
</comment>
<keyword evidence="8 14" id="KW-0808">Transferase</keyword>
<dbReference type="InterPro" id="IPR006027">
    <property type="entry name" value="NusB_RsmB_TIM44"/>
</dbReference>
<feature type="domain" description="SAM-dependent MTase RsmB/NOP-type" evidence="15">
    <location>
        <begin position="201"/>
        <end position="400"/>
    </location>
</feature>
<keyword evidence="7 14" id="KW-0489">Methyltransferase</keyword>
<keyword evidence="9 14" id="KW-0949">S-adenosyl-L-methionine</keyword>
<dbReference type="GO" id="GO:0008649">
    <property type="term" value="F:rRNA methyltransferase activity"/>
    <property type="evidence" value="ECO:0007669"/>
    <property type="project" value="InterPro"/>
</dbReference>
<dbReference type="InterPro" id="IPR001678">
    <property type="entry name" value="MeTrfase_RsmB-F_NOP2_dom"/>
</dbReference>
<dbReference type="SUPFAM" id="SSF48013">
    <property type="entry name" value="NusB-like"/>
    <property type="match status" value="1"/>
</dbReference>
<dbReference type="PRINTS" id="PR02008">
    <property type="entry name" value="RCMTFAMILY"/>
</dbReference>
<dbReference type="EMBL" id="ATBP01000006">
    <property type="protein sequence ID" value="ETR74495.1"/>
    <property type="molecule type" value="Genomic_DNA"/>
</dbReference>
<organism evidence="16 17">
    <name type="scientific">Candidatus Magnetoglobus multicellularis str. Araruama</name>
    <dbReference type="NCBI Taxonomy" id="890399"/>
    <lineage>
        <taxon>Bacteria</taxon>
        <taxon>Pseudomonadati</taxon>
        <taxon>Thermodesulfobacteriota</taxon>
        <taxon>Desulfobacteria</taxon>
        <taxon>Desulfobacterales</taxon>
        <taxon>Desulfobacteraceae</taxon>
        <taxon>Candidatus Magnetoglobus</taxon>
    </lineage>
</organism>
<sequence length="400" mass="45968">MLSVQKVLLEYQAMKQNNQFIQSKLKQCITNNPRAFALFTLNEFHLNEVFLDALLNDHFCHVKGYEQRDRALIHSLVYGVIRWRLYLDFIIDQCASSGCSKIELPVLNVLRMGLFQLLFLDRIPDHAAVNTSVELIRLFAPNYLSRFVNGVLRGCIRSKGKIRWPDETTHPIDTLSVKYAYPKWLVKRWIEYKGIADTKALCRYGNEVPPIILRTNTLKTSRSHLLELLSSDFTHISKTFHSPDGICLSSIKLAVGQLDSFKKGLYQVQDEAAQLISLIVSPRPGETILDACAGRGGKTGHLAQFMNNKGTIFAVDHSSEKRHILSHEMQRLGVSIVKIRQHRWEKVLNNLLFDRVLVDAPCSGLGVIRRHPDMKWKKTQRHIFQNARQQKKSSNMHHFM</sequence>
<dbReference type="NCBIfam" id="TIGR00563">
    <property type="entry name" value="rsmB"/>
    <property type="match status" value="1"/>
</dbReference>
<dbReference type="GO" id="GO:0005737">
    <property type="term" value="C:cytoplasm"/>
    <property type="evidence" value="ECO:0007669"/>
    <property type="project" value="UniProtKB-SubCell"/>
</dbReference>
<dbReference type="AlphaFoldDB" id="A0A1V1PIH5"/>
<evidence type="ECO:0000256" key="10">
    <source>
        <dbReference type="ARBA" id="ARBA00022884"/>
    </source>
</evidence>
<dbReference type="Gene3D" id="1.10.940.10">
    <property type="entry name" value="NusB-like"/>
    <property type="match status" value="1"/>
</dbReference>
<comment type="subcellular location">
    <subcellularLocation>
        <location evidence="2">Cytoplasm</location>
    </subcellularLocation>
</comment>
<dbReference type="PANTHER" id="PTHR22807">
    <property type="entry name" value="NOP2 YEAST -RELATED NOL1/NOP2/FMU SUN DOMAIN-CONTAINING"/>
    <property type="match status" value="1"/>
</dbReference>
<dbReference type="PROSITE" id="PS51686">
    <property type="entry name" value="SAM_MT_RSMB_NOP"/>
    <property type="match status" value="1"/>
</dbReference>
<dbReference type="InterPro" id="IPR054728">
    <property type="entry name" value="RsmB-like_ferredoxin"/>
</dbReference>
<evidence type="ECO:0000256" key="5">
    <source>
        <dbReference type="ARBA" id="ARBA00022490"/>
    </source>
</evidence>
<reference evidence="17" key="1">
    <citation type="submission" date="2012-11" db="EMBL/GenBank/DDBJ databases">
        <authorList>
            <person name="Lucero-Rivera Y.E."/>
            <person name="Tovar-Ramirez D."/>
        </authorList>
    </citation>
    <scope>NUCLEOTIDE SEQUENCE [LARGE SCALE GENOMIC DNA]</scope>
    <source>
        <strain evidence="17">Araruama</strain>
    </source>
</reference>
<evidence type="ECO:0000259" key="15">
    <source>
        <dbReference type="PROSITE" id="PS51686"/>
    </source>
</evidence>
<gene>
    <name evidence="16" type="ORF">OMM_00189</name>
</gene>
<dbReference type="EC" id="2.1.1.176" evidence="4"/>
<dbReference type="PANTHER" id="PTHR22807:SF53">
    <property type="entry name" value="RIBOSOMAL RNA SMALL SUBUNIT METHYLTRANSFERASE B-RELATED"/>
    <property type="match status" value="1"/>
</dbReference>
<dbReference type="Pfam" id="PF01029">
    <property type="entry name" value="NusB"/>
    <property type="match status" value="1"/>
</dbReference>
<dbReference type="Proteomes" id="UP000189670">
    <property type="component" value="Unassembled WGS sequence"/>
</dbReference>
<dbReference type="InterPro" id="IPR029063">
    <property type="entry name" value="SAM-dependent_MTases_sf"/>
</dbReference>
<dbReference type="Pfam" id="PF22458">
    <property type="entry name" value="RsmF-B_ferredox"/>
    <property type="match status" value="1"/>
</dbReference>